<name>A0A933SAP1_UNCEI</name>
<dbReference type="EMBL" id="JACRIW010000032">
    <property type="protein sequence ID" value="MBI5168652.1"/>
    <property type="molecule type" value="Genomic_DNA"/>
</dbReference>
<proteinExistence type="predicted"/>
<dbReference type="InterPro" id="IPR029044">
    <property type="entry name" value="Nucleotide-diphossugar_trans"/>
</dbReference>
<dbReference type="AlphaFoldDB" id="A0A933SAP1"/>
<protein>
    <submittedName>
        <fullName evidence="2">Glycosyl transferase</fullName>
    </submittedName>
</protein>
<comment type="caution">
    <text evidence="2">The sequence shown here is derived from an EMBL/GenBank/DDBJ whole genome shotgun (WGS) entry which is preliminary data.</text>
</comment>
<dbReference type="Gene3D" id="3.90.550.10">
    <property type="entry name" value="Spore Coat Polysaccharide Biosynthesis Protein SpsA, Chain A"/>
    <property type="match status" value="1"/>
</dbReference>
<evidence type="ECO:0000313" key="2">
    <source>
        <dbReference type="EMBL" id="MBI5168652.1"/>
    </source>
</evidence>
<reference evidence="2" key="1">
    <citation type="submission" date="2020-07" db="EMBL/GenBank/DDBJ databases">
        <title>Huge and variable diversity of episymbiotic CPR bacteria and DPANN archaea in groundwater ecosystems.</title>
        <authorList>
            <person name="He C.Y."/>
            <person name="Keren R."/>
            <person name="Whittaker M."/>
            <person name="Farag I.F."/>
            <person name="Doudna J."/>
            <person name="Cate J.H.D."/>
            <person name="Banfield J.F."/>
        </authorList>
    </citation>
    <scope>NUCLEOTIDE SEQUENCE</scope>
    <source>
        <strain evidence="2">NC_groundwater_1813_Pr3_B-0.1um_71_17</strain>
    </source>
</reference>
<dbReference type="GO" id="GO:0016740">
    <property type="term" value="F:transferase activity"/>
    <property type="evidence" value="ECO:0007669"/>
    <property type="project" value="UniProtKB-KW"/>
</dbReference>
<feature type="domain" description="Glycosyltransferase 2-like" evidence="1">
    <location>
        <begin position="61"/>
        <end position="120"/>
    </location>
</feature>
<dbReference type="Pfam" id="PF13632">
    <property type="entry name" value="Glyco_trans_2_3"/>
    <property type="match status" value="1"/>
</dbReference>
<feature type="non-terminal residue" evidence="2">
    <location>
        <position position="1"/>
    </location>
</feature>
<dbReference type="InterPro" id="IPR001173">
    <property type="entry name" value="Glyco_trans_2-like"/>
</dbReference>
<evidence type="ECO:0000313" key="3">
    <source>
        <dbReference type="Proteomes" id="UP000696931"/>
    </source>
</evidence>
<dbReference type="SUPFAM" id="SSF53448">
    <property type="entry name" value="Nucleotide-diphospho-sugar transferases"/>
    <property type="match status" value="1"/>
</dbReference>
<keyword evidence="2" id="KW-0808">Transferase</keyword>
<accession>A0A933SAP1</accession>
<dbReference type="Proteomes" id="UP000696931">
    <property type="component" value="Unassembled WGS sequence"/>
</dbReference>
<evidence type="ECO:0000259" key="1">
    <source>
        <dbReference type="Pfam" id="PF13632"/>
    </source>
</evidence>
<gene>
    <name evidence="2" type="ORF">HZA61_04100</name>
</gene>
<organism evidence="2 3">
    <name type="scientific">Eiseniibacteriota bacterium</name>
    <dbReference type="NCBI Taxonomy" id="2212470"/>
    <lineage>
        <taxon>Bacteria</taxon>
        <taxon>Candidatus Eiseniibacteriota</taxon>
    </lineage>
</organism>
<sequence>HRERFAAQVARLDAEPDLDVVGSRLRLFPSGAYGEGMRRWRNWHDSLLTHEDIRRELLIDSPVAHGCVMLRREAVERVGGWHEHGWAEDLDLWIRLAESGARFGKLARVLYAWRQHERSSTRQDARYAHERFTALKVAALDRGVLSGGRRALLVGTGTSLGRWAEALGPRVERTVEVKQPPVGARAGEPLGVETREPHVLVLVLMAPAARARWRRYLTDRGHTEMQDFIFVA</sequence>